<gene>
    <name evidence="8" type="ORF">OI18_11465</name>
</gene>
<protein>
    <recommendedName>
        <fullName evidence="10">DoxX family protein</fullName>
    </recommendedName>
</protein>
<keyword evidence="9" id="KW-1185">Reference proteome</keyword>
<evidence type="ECO:0000256" key="3">
    <source>
        <dbReference type="ARBA" id="ARBA00022475"/>
    </source>
</evidence>
<keyword evidence="6 7" id="KW-0472">Membrane</keyword>
<reference evidence="8 9" key="1">
    <citation type="submission" date="2014-11" db="EMBL/GenBank/DDBJ databases">
        <title>Genome sequence of Flavihumibacter solisilvae 3-3.</title>
        <authorList>
            <person name="Zhou G."/>
            <person name="Li M."/>
            <person name="Wang G."/>
        </authorList>
    </citation>
    <scope>NUCLEOTIDE SEQUENCE [LARGE SCALE GENOMIC DNA]</scope>
    <source>
        <strain evidence="8 9">3-3</strain>
    </source>
</reference>
<feature type="transmembrane region" description="Helical" evidence="7">
    <location>
        <begin position="12"/>
        <end position="35"/>
    </location>
</feature>
<comment type="subcellular location">
    <subcellularLocation>
        <location evidence="1">Cell membrane</location>
        <topology evidence="1">Multi-pass membrane protein</topology>
    </subcellularLocation>
</comment>
<dbReference type="RefSeq" id="WP_039140018.1">
    <property type="nucleotide sequence ID" value="NZ_JSVC01000012.1"/>
</dbReference>
<keyword evidence="3" id="KW-1003">Cell membrane</keyword>
<evidence type="ECO:0000256" key="4">
    <source>
        <dbReference type="ARBA" id="ARBA00022692"/>
    </source>
</evidence>
<proteinExistence type="inferred from homology"/>
<dbReference type="Proteomes" id="UP000031408">
    <property type="component" value="Unassembled WGS sequence"/>
</dbReference>
<evidence type="ECO:0000256" key="6">
    <source>
        <dbReference type="ARBA" id="ARBA00023136"/>
    </source>
</evidence>
<dbReference type="PANTHER" id="PTHR33452">
    <property type="entry name" value="OXIDOREDUCTASE CATD-RELATED"/>
    <property type="match status" value="1"/>
</dbReference>
<evidence type="ECO:0000256" key="1">
    <source>
        <dbReference type="ARBA" id="ARBA00004651"/>
    </source>
</evidence>
<evidence type="ECO:0000256" key="7">
    <source>
        <dbReference type="SAM" id="Phobius"/>
    </source>
</evidence>
<dbReference type="OrthoDB" id="9813193at2"/>
<dbReference type="AlphaFoldDB" id="A0A0C1LGT3"/>
<dbReference type="InterPro" id="IPR051907">
    <property type="entry name" value="DoxX-like_oxidoreductase"/>
</dbReference>
<comment type="similarity">
    <text evidence="2">Belongs to the DoxX family.</text>
</comment>
<feature type="transmembrane region" description="Helical" evidence="7">
    <location>
        <begin position="82"/>
        <end position="98"/>
    </location>
</feature>
<dbReference type="PANTHER" id="PTHR33452:SF1">
    <property type="entry name" value="INNER MEMBRANE PROTEIN YPHA-RELATED"/>
    <property type="match status" value="1"/>
</dbReference>
<feature type="transmembrane region" description="Helical" evidence="7">
    <location>
        <begin position="56"/>
        <end position="76"/>
    </location>
</feature>
<feature type="transmembrane region" description="Helical" evidence="7">
    <location>
        <begin position="110"/>
        <end position="129"/>
    </location>
</feature>
<comment type="caution">
    <text evidence="8">The sequence shown here is derived from an EMBL/GenBank/DDBJ whole genome shotgun (WGS) entry which is preliminary data.</text>
</comment>
<sequence>MKKLLSTSYQEWAFDTMMFIIRITTGGLILVNHGFQKLVKYSSLQHKFGDPLGIGTRWSLLLVIFAEVFCAILIIAGLFTRIAAVPLVIAMGVAFFIAHNHNINEGEKAALFLAGFLAILLCGPGRASIDRLTGN</sequence>
<accession>A0A0C1LGT3</accession>
<keyword evidence="5 7" id="KW-1133">Transmembrane helix</keyword>
<dbReference type="InterPro" id="IPR032808">
    <property type="entry name" value="DoxX"/>
</dbReference>
<evidence type="ECO:0000313" key="9">
    <source>
        <dbReference type="Proteomes" id="UP000031408"/>
    </source>
</evidence>
<dbReference type="EMBL" id="JSVC01000012">
    <property type="protein sequence ID" value="KIC94503.1"/>
    <property type="molecule type" value="Genomic_DNA"/>
</dbReference>
<organism evidence="8 9">
    <name type="scientific">Flavihumibacter solisilvae</name>
    <dbReference type="NCBI Taxonomy" id="1349421"/>
    <lineage>
        <taxon>Bacteria</taxon>
        <taxon>Pseudomonadati</taxon>
        <taxon>Bacteroidota</taxon>
        <taxon>Chitinophagia</taxon>
        <taxon>Chitinophagales</taxon>
        <taxon>Chitinophagaceae</taxon>
        <taxon>Flavihumibacter</taxon>
    </lineage>
</organism>
<dbReference type="STRING" id="1349421.OI18_11465"/>
<evidence type="ECO:0008006" key="10">
    <source>
        <dbReference type="Google" id="ProtNLM"/>
    </source>
</evidence>
<dbReference type="Pfam" id="PF07681">
    <property type="entry name" value="DoxX"/>
    <property type="match status" value="1"/>
</dbReference>
<evidence type="ECO:0000256" key="5">
    <source>
        <dbReference type="ARBA" id="ARBA00022989"/>
    </source>
</evidence>
<dbReference type="GO" id="GO:0005886">
    <property type="term" value="C:plasma membrane"/>
    <property type="evidence" value="ECO:0007669"/>
    <property type="project" value="UniProtKB-SubCell"/>
</dbReference>
<name>A0A0C1LGT3_9BACT</name>
<keyword evidence="4 7" id="KW-0812">Transmembrane</keyword>
<evidence type="ECO:0000313" key="8">
    <source>
        <dbReference type="EMBL" id="KIC94503.1"/>
    </source>
</evidence>
<evidence type="ECO:0000256" key="2">
    <source>
        <dbReference type="ARBA" id="ARBA00006679"/>
    </source>
</evidence>